<keyword evidence="2" id="KW-1185">Reference proteome</keyword>
<dbReference type="EMBL" id="AJIL01000048">
    <property type="protein sequence ID" value="KNE99214.1"/>
    <property type="molecule type" value="Genomic_DNA"/>
</dbReference>
<dbReference type="AlphaFoldDB" id="A0A0L0VJL6"/>
<name>A0A0L0VJL6_9BASI</name>
<dbReference type="Proteomes" id="UP000054564">
    <property type="component" value="Unassembled WGS sequence"/>
</dbReference>
<protein>
    <submittedName>
        <fullName evidence="1">Uncharacterized protein</fullName>
    </submittedName>
</protein>
<reference evidence="2" key="1">
    <citation type="submission" date="2014-03" db="EMBL/GenBank/DDBJ databases">
        <title>The Genome Sequence of Puccinia striiformis f. sp. tritici PST-78.</title>
        <authorList>
            <consortium name="The Broad Institute Genome Sequencing Platform"/>
            <person name="Cuomo C."/>
            <person name="Hulbert S."/>
            <person name="Chen X."/>
            <person name="Walker B."/>
            <person name="Young S.K."/>
            <person name="Zeng Q."/>
            <person name="Gargeya S."/>
            <person name="Fitzgerald M."/>
            <person name="Haas B."/>
            <person name="Abouelleil A."/>
            <person name="Alvarado L."/>
            <person name="Arachchi H.M."/>
            <person name="Berlin A.M."/>
            <person name="Chapman S.B."/>
            <person name="Goldberg J."/>
            <person name="Griggs A."/>
            <person name="Gujja S."/>
            <person name="Hansen M."/>
            <person name="Howarth C."/>
            <person name="Imamovic A."/>
            <person name="Larimer J."/>
            <person name="McCowan C."/>
            <person name="Montmayeur A."/>
            <person name="Murphy C."/>
            <person name="Neiman D."/>
            <person name="Pearson M."/>
            <person name="Priest M."/>
            <person name="Roberts A."/>
            <person name="Saif S."/>
            <person name="Shea T."/>
            <person name="Sisk P."/>
            <person name="Sykes S."/>
            <person name="Wortman J."/>
            <person name="Nusbaum C."/>
            <person name="Birren B."/>
        </authorList>
    </citation>
    <scope>NUCLEOTIDE SEQUENCE [LARGE SCALE GENOMIC DNA]</scope>
    <source>
        <strain evidence="2">race PST-78</strain>
    </source>
</reference>
<organism evidence="1 2">
    <name type="scientific">Puccinia striiformis f. sp. tritici PST-78</name>
    <dbReference type="NCBI Taxonomy" id="1165861"/>
    <lineage>
        <taxon>Eukaryota</taxon>
        <taxon>Fungi</taxon>
        <taxon>Dikarya</taxon>
        <taxon>Basidiomycota</taxon>
        <taxon>Pucciniomycotina</taxon>
        <taxon>Pucciniomycetes</taxon>
        <taxon>Pucciniales</taxon>
        <taxon>Pucciniaceae</taxon>
        <taxon>Puccinia</taxon>
    </lineage>
</organism>
<evidence type="ECO:0000313" key="1">
    <source>
        <dbReference type="EMBL" id="KNE99214.1"/>
    </source>
</evidence>
<dbReference type="OrthoDB" id="2147986at2759"/>
<proteinExistence type="predicted"/>
<gene>
    <name evidence="1" type="ORF">PSTG_07521</name>
</gene>
<accession>A0A0L0VJL6</accession>
<sequence length="228" mass="26005">MPEETQADDLQDTPHEVAYQPLTELRANMAEQTKQLDTLQQSISTTRKAMEKFHQTLFAQINAHEEAMHCLIEQLRIEEDIEEKAEKMKAVYDFVRSVDRLVCYCLGREDLTITEGLESKEIQWAEVKALLNLEDSSSEGLLTTISKLKKERIDHGYPTPATANNLVISTDILGLASKNFSLIPSEIHILRKLTDWVAKELPDLITLADLYHASGDVWRPEEVLWSDL</sequence>
<evidence type="ECO:0000313" key="2">
    <source>
        <dbReference type="Proteomes" id="UP000054564"/>
    </source>
</evidence>
<comment type="caution">
    <text evidence="1">The sequence shown here is derived from an EMBL/GenBank/DDBJ whole genome shotgun (WGS) entry which is preliminary data.</text>
</comment>